<dbReference type="GeneID" id="63802457"/>
<reference evidence="4 5" key="1">
    <citation type="submission" date="2016-07" db="EMBL/GenBank/DDBJ databases">
        <title>Pervasive Adenine N6-methylation of Active Genes in Fungi.</title>
        <authorList>
            <consortium name="DOE Joint Genome Institute"/>
            <person name="Mondo S.J."/>
            <person name="Dannebaum R.O."/>
            <person name="Kuo R.C."/>
            <person name="Labutti K."/>
            <person name="Haridas S."/>
            <person name="Kuo A."/>
            <person name="Salamov A."/>
            <person name="Ahrendt S.R."/>
            <person name="Lipzen A."/>
            <person name="Sullivan W."/>
            <person name="Andreopoulos W.B."/>
            <person name="Clum A."/>
            <person name="Lindquist E."/>
            <person name="Daum C."/>
            <person name="Ramamoorthy G.K."/>
            <person name="Gryganskyi A."/>
            <person name="Culley D."/>
            <person name="Magnuson J.K."/>
            <person name="James T.Y."/>
            <person name="O'Malley M.A."/>
            <person name="Stajich J.E."/>
            <person name="Spatafora J.W."/>
            <person name="Visel A."/>
            <person name="Grigoriev I.V."/>
        </authorList>
    </citation>
    <scope>NUCLEOTIDE SEQUENCE [LARGE SCALE GENOMIC DNA]</scope>
    <source>
        <strain evidence="4 5">ATCC 12442</strain>
    </source>
</reference>
<dbReference type="PROSITE" id="PS51608">
    <property type="entry name" value="SAM_MT_UBIE"/>
    <property type="match status" value="1"/>
</dbReference>
<dbReference type="GO" id="GO:0032259">
    <property type="term" value="P:methylation"/>
    <property type="evidence" value="ECO:0007669"/>
    <property type="project" value="UniProtKB-KW"/>
</dbReference>
<proteinExistence type="predicted"/>
<evidence type="ECO:0000256" key="1">
    <source>
        <dbReference type="ARBA" id="ARBA00022603"/>
    </source>
</evidence>
<gene>
    <name evidence="4" type="ORF">DL89DRAFT_260656</name>
</gene>
<keyword evidence="1 4" id="KW-0489">Methyltransferase</keyword>
<organism evidence="4 5">
    <name type="scientific">Linderina pennispora</name>
    <dbReference type="NCBI Taxonomy" id="61395"/>
    <lineage>
        <taxon>Eukaryota</taxon>
        <taxon>Fungi</taxon>
        <taxon>Fungi incertae sedis</taxon>
        <taxon>Zoopagomycota</taxon>
        <taxon>Kickxellomycotina</taxon>
        <taxon>Kickxellomycetes</taxon>
        <taxon>Kickxellales</taxon>
        <taxon>Kickxellaceae</taxon>
        <taxon>Linderina</taxon>
    </lineage>
</organism>
<keyword evidence="5" id="KW-1185">Reference proteome</keyword>
<dbReference type="InterPro" id="IPR004033">
    <property type="entry name" value="UbiE/COQ5_MeTrFase"/>
</dbReference>
<dbReference type="SUPFAM" id="SSF53335">
    <property type="entry name" value="S-adenosyl-L-methionine-dependent methyltransferases"/>
    <property type="match status" value="1"/>
</dbReference>
<dbReference type="Proteomes" id="UP000193922">
    <property type="component" value="Unassembled WGS sequence"/>
</dbReference>
<dbReference type="STRING" id="61395.A0A1Y1VWZ4"/>
<dbReference type="GO" id="GO:0008168">
    <property type="term" value="F:methyltransferase activity"/>
    <property type="evidence" value="ECO:0007669"/>
    <property type="project" value="UniProtKB-KW"/>
</dbReference>
<keyword evidence="2 4" id="KW-0808">Transferase</keyword>
<dbReference type="PANTHER" id="PTHR43591">
    <property type="entry name" value="METHYLTRANSFERASE"/>
    <property type="match status" value="1"/>
</dbReference>
<keyword evidence="3" id="KW-0949">S-adenosyl-L-methionine</keyword>
<sequence>MGKLVFDTTPGVETNELDEAYTTFAEEYDKYHGGSSVPQTTIAKKECMGLISPKPGVKFLDMTVGTGNATMYFFEYQDRINRNTVSTATLVDLNTNMLSIAKKRLGDTKWAKDGRIEFIKGNAEHMPEISDNSFDIYCCYLGMHNMPNRNKVLREAMRVLKPGGKIYVVEFDTGTWRIGKAIRGLLFQFLELIAGGSVQNRTMTLRIHHSGRAFPSPPAFVQEMKDAGFAMENNGYRGIMYTLGALFIGTKPTE</sequence>
<accession>A0A1Y1VWZ4</accession>
<dbReference type="AlphaFoldDB" id="A0A1Y1VWZ4"/>
<name>A0A1Y1VWZ4_9FUNG</name>
<evidence type="ECO:0000256" key="3">
    <source>
        <dbReference type="ARBA" id="ARBA00022691"/>
    </source>
</evidence>
<dbReference type="RefSeq" id="XP_040739883.1">
    <property type="nucleotide sequence ID" value="XM_040885809.1"/>
</dbReference>
<dbReference type="InterPro" id="IPR029063">
    <property type="entry name" value="SAM-dependent_MTases_sf"/>
</dbReference>
<comment type="caution">
    <text evidence="4">The sequence shown here is derived from an EMBL/GenBank/DDBJ whole genome shotgun (WGS) entry which is preliminary data.</text>
</comment>
<dbReference type="PANTHER" id="PTHR43591:SF24">
    <property type="entry name" value="2-METHOXY-6-POLYPRENYL-1,4-BENZOQUINOL METHYLASE, MITOCHONDRIAL"/>
    <property type="match status" value="1"/>
</dbReference>
<evidence type="ECO:0000313" key="4">
    <source>
        <dbReference type="EMBL" id="ORX65800.1"/>
    </source>
</evidence>
<protein>
    <submittedName>
        <fullName evidence="4">S-adenosyl-L-methionine-dependent methyltransferase</fullName>
    </submittedName>
</protein>
<evidence type="ECO:0000313" key="5">
    <source>
        <dbReference type="Proteomes" id="UP000193922"/>
    </source>
</evidence>
<dbReference type="OrthoDB" id="10017101at2759"/>
<dbReference type="Gene3D" id="3.40.50.150">
    <property type="entry name" value="Vaccinia Virus protein VP39"/>
    <property type="match status" value="1"/>
</dbReference>
<dbReference type="CDD" id="cd02440">
    <property type="entry name" value="AdoMet_MTases"/>
    <property type="match status" value="1"/>
</dbReference>
<evidence type="ECO:0000256" key="2">
    <source>
        <dbReference type="ARBA" id="ARBA00022679"/>
    </source>
</evidence>
<dbReference type="Pfam" id="PF01209">
    <property type="entry name" value="Ubie_methyltran"/>
    <property type="match status" value="1"/>
</dbReference>
<dbReference type="EMBL" id="MCFD01000020">
    <property type="protein sequence ID" value="ORX65800.1"/>
    <property type="molecule type" value="Genomic_DNA"/>
</dbReference>